<dbReference type="GO" id="GO:0005874">
    <property type="term" value="C:microtubule"/>
    <property type="evidence" value="ECO:0007669"/>
    <property type="project" value="UniProtKB-KW"/>
</dbReference>
<comment type="subcellular location">
    <subcellularLocation>
        <location evidence="1">Cytoplasm</location>
        <location evidence="1">Cytoskeleton</location>
    </subcellularLocation>
</comment>
<keyword evidence="11" id="KW-1185">Reference proteome</keyword>
<evidence type="ECO:0000313" key="11">
    <source>
        <dbReference type="Proteomes" id="UP001304895"/>
    </source>
</evidence>
<feature type="coiled-coil region" evidence="7">
    <location>
        <begin position="26"/>
        <end position="194"/>
    </location>
</feature>
<feature type="compositionally biased region" description="Polar residues" evidence="8">
    <location>
        <begin position="417"/>
        <end position="428"/>
    </location>
</feature>
<evidence type="ECO:0000256" key="3">
    <source>
        <dbReference type="ARBA" id="ARBA00022490"/>
    </source>
</evidence>
<feature type="compositionally biased region" description="Low complexity" evidence="8">
    <location>
        <begin position="483"/>
        <end position="516"/>
    </location>
</feature>
<evidence type="ECO:0000256" key="1">
    <source>
        <dbReference type="ARBA" id="ARBA00004245"/>
    </source>
</evidence>
<comment type="similarity">
    <text evidence="2">Belongs to the nudE family.</text>
</comment>
<dbReference type="Pfam" id="PF04880">
    <property type="entry name" value="NUDE_C"/>
    <property type="match status" value="1"/>
</dbReference>
<feature type="region of interest" description="Disordered" evidence="8">
    <location>
        <begin position="363"/>
        <end position="532"/>
    </location>
</feature>
<evidence type="ECO:0000256" key="4">
    <source>
        <dbReference type="ARBA" id="ARBA00022701"/>
    </source>
</evidence>
<dbReference type="GO" id="GO:0047496">
    <property type="term" value="P:vesicle transport along microtubule"/>
    <property type="evidence" value="ECO:0007669"/>
    <property type="project" value="TreeGrafter"/>
</dbReference>
<dbReference type="Gene3D" id="6.10.250.1080">
    <property type="match status" value="1"/>
</dbReference>
<dbReference type="InterPro" id="IPR006964">
    <property type="entry name" value="NUDE_dom"/>
</dbReference>
<feature type="compositionally biased region" description="Low complexity" evidence="8">
    <location>
        <begin position="405"/>
        <end position="415"/>
    </location>
</feature>
<keyword evidence="4" id="KW-0493">Microtubule</keyword>
<feature type="compositionally biased region" description="Polar residues" evidence="8">
    <location>
        <begin position="581"/>
        <end position="594"/>
    </location>
</feature>
<dbReference type="GO" id="GO:0000132">
    <property type="term" value="P:establishment of mitotic spindle orientation"/>
    <property type="evidence" value="ECO:0007669"/>
    <property type="project" value="TreeGrafter"/>
</dbReference>
<dbReference type="GO" id="GO:0000776">
    <property type="term" value="C:kinetochore"/>
    <property type="evidence" value="ECO:0007669"/>
    <property type="project" value="TreeGrafter"/>
</dbReference>
<dbReference type="PANTHER" id="PTHR10921">
    <property type="entry name" value="NUCLEAR DISTRIBUTION PROTEIN NUDE HOMOLOG 1"/>
    <property type="match status" value="1"/>
</dbReference>
<feature type="compositionally biased region" description="Basic and acidic residues" evidence="8">
    <location>
        <begin position="469"/>
        <end position="479"/>
    </location>
</feature>
<dbReference type="GO" id="GO:0007059">
    <property type="term" value="P:chromosome segregation"/>
    <property type="evidence" value="ECO:0007669"/>
    <property type="project" value="TreeGrafter"/>
</dbReference>
<dbReference type="PANTHER" id="PTHR10921:SF1">
    <property type="entry name" value="NUCLEAR DISTRIBUTION PROTEIN NUDE HOMOLOG"/>
    <property type="match status" value="1"/>
</dbReference>
<evidence type="ECO:0000313" key="10">
    <source>
        <dbReference type="EMBL" id="KAK4135265.1"/>
    </source>
</evidence>
<reference evidence="10" key="1">
    <citation type="journal article" date="2023" name="Mol. Phylogenet. Evol.">
        <title>Genome-scale phylogeny and comparative genomics of the fungal order Sordariales.</title>
        <authorList>
            <person name="Hensen N."/>
            <person name="Bonometti L."/>
            <person name="Westerberg I."/>
            <person name="Brannstrom I.O."/>
            <person name="Guillou S."/>
            <person name="Cros-Aarteil S."/>
            <person name="Calhoun S."/>
            <person name="Haridas S."/>
            <person name="Kuo A."/>
            <person name="Mondo S."/>
            <person name="Pangilinan J."/>
            <person name="Riley R."/>
            <person name="LaButti K."/>
            <person name="Andreopoulos B."/>
            <person name="Lipzen A."/>
            <person name="Chen C."/>
            <person name="Yan M."/>
            <person name="Daum C."/>
            <person name="Ng V."/>
            <person name="Clum A."/>
            <person name="Steindorff A."/>
            <person name="Ohm R.A."/>
            <person name="Martin F."/>
            <person name="Silar P."/>
            <person name="Natvig D.O."/>
            <person name="Lalanne C."/>
            <person name="Gautier V."/>
            <person name="Ament-Velasquez S.L."/>
            <person name="Kruys A."/>
            <person name="Hutchinson M.I."/>
            <person name="Powell A.J."/>
            <person name="Barry K."/>
            <person name="Miller A.N."/>
            <person name="Grigoriev I.V."/>
            <person name="Debuchy R."/>
            <person name="Gladieux P."/>
            <person name="Hiltunen Thoren M."/>
            <person name="Johannesson H."/>
        </authorList>
    </citation>
    <scope>NUCLEOTIDE SEQUENCE</scope>
    <source>
        <strain evidence="10">CBS 123565</strain>
    </source>
</reference>
<keyword evidence="3" id="KW-0963">Cytoplasm</keyword>
<dbReference type="Proteomes" id="UP001304895">
    <property type="component" value="Unassembled WGS sequence"/>
</dbReference>
<evidence type="ECO:0000256" key="6">
    <source>
        <dbReference type="ARBA" id="ARBA00023212"/>
    </source>
</evidence>
<reference evidence="10" key="2">
    <citation type="submission" date="2023-05" db="EMBL/GenBank/DDBJ databases">
        <authorList>
            <consortium name="Lawrence Berkeley National Laboratory"/>
            <person name="Steindorff A."/>
            <person name="Hensen N."/>
            <person name="Bonometti L."/>
            <person name="Westerberg I."/>
            <person name="Brannstrom I.O."/>
            <person name="Guillou S."/>
            <person name="Cros-Aarteil S."/>
            <person name="Calhoun S."/>
            <person name="Haridas S."/>
            <person name="Kuo A."/>
            <person name="Mondo S."/>
            <person name="Pangilinan J."/>
            <person name="Riley R."/>
            <person name="Labutti K."/>
            <person name="Andreopoulos B."/>
            <person name="Lipzen A."/>
            <person name="Chen C."/>
            <person name="Yanf M."/>
            <person name="Daum C."/>
            <person name="Ng V."/>
            <person name="Clum A."/>
            <person name="Ohm R."/>
            <person name="Martin F."/>
            <person name="Silar P."/>
            <person name="Natvig D."/>
            <person name="Lalanne C."/>
            <person name="Gautier V."/>
            <person name="Ament-Velasquez S.L."/>
            <person name="Kruys A."/>
            <person name="Hutchinson M.I."/>
            <person name="Powell A.J."/>
            <person name="Barry K."/>
            <person name="Miller A.N."/>
            <person name="Grigoriev I.V."/>
            <person name="Debuchy R."/>
            <person name="Gladieux P."/>
            <person name="Thoren M.H."/>
            <person name="Johannesson H."/>
        </authorList>
    </citation>
    <scope>NUCLEOTIDE SEQUENCE</scope>
    <source>
        <strain evidence="10">CBS 123565</strain>
    </source>
</reference>
<feature type="compositionally biased region" description="Low complexity" evidence="8">
    <location>
        <begin position="300"/>
        <end position="315"/>
    </location>
</feature>
<organism evidence="10 11">
    <name type="scientific">Trichocladium antarcticum</name>
    <dbReference type="NCBI Taxonomy" id="1450529"/>
    <lineage>
        <taxon>Eukaryota</taxon>
        <taxon>Fungi</taxon>
        <taxon>Dikarya</taxon>
        <taxon>Ascomycota</taxon>
        <taxon>Pezizomycotina</taxon>
        <taxon>Sordariomycetes</taxon>
        <taxon>Sordariomycetidae</taxon>
        <taxon>Sordariales</taxon>
        <taxon>Chaetomiaceae</taxon>
        <taxon>Trichocladium</taxon>
    </lineage>
</organism>
<protein>
    <recommendedName>
        <fullName evidence="9">NUDE domain-containing protein</fullName>
    </recommendedName>
</protein>
<feature type="domain" description="NUDE" evidence="9">
    <location>
        <begin position="131"/>
        <end position="262"/>
    </location>
</feature>
<feature type="compositionally biased region" description="Low complexity" evidence="8">
    <location>
        <begin position="432"/>
        <end position="442"/>
    </location>
</feature>
<keyword evidence="5 7" id="KW-0175">Coiled coil</keyword>
<name>A0AAN6UM47_9PEZI</name>
<comment type="caution">
    <text evidence="10">The sequence shown here is derived from an EMBL/GenBank/DDBJ whole genome shotgun (WGS) entry which is preliminary data.</text>
</comment>
<feature type="compositionally biased region" description="Pro residues" evidence="8">
    <location>
        <begin position="378"/>
        <end position="387"/>
    </location>
</feature>
<dbReference type="GO" id="GO:0007020">
    <property type="term" value="P:microtubule nucleation"/>
    <property type="evidence" value="ECO:0007669"/>
    <property type="project" value="TreeGrafter"/>
</dbReference>
<dbReference type="EMBL" id="MU853406">
    <property type="protein sequence ID" value="KAK4135265.1"/>
    <property type="molecule type" value="Genomic_DNA"/>
</dbReference>
<dbReference type="AlphaFoldDB" id="A0AAN6UM47"/>
<evidence type="ECO:0000256" key="2">
    <source>
        <dbReference type="ARBA" id="ARBA00007429"/>
    </source>
</evidence>
<sequence>MAELLSSPPSAKTSTQDALAWYKAQYELLTQELSEFQSASKELEAELEKDLDAAEKRERGLRQKVEGLSYEVEEWKRKCKESKSESNTAQSTLEKEITTLRNTNRTLQLKLRDIEVANDDFERQARHTTSSLEDLESKYNVAIERAVLMEEEIKIGEKEREQLRVEAQRFKEELSDLKIEAEILQDKLKRQGSRHHLSNILTDISIPGSPSYINSPRSTASSPIITTPPDTKSQSTAETTSEIQDPPSPPMSDISVPLPKMAMAGFRTPSGLKAPVPPPQRNIRLPSAETTVAPKPRLFATSTSAARTPRASNTSNPTRTVPAHRNSAAARAARAAAQIAAEGAPQSNSLTHIRTLTAQMQKLEARVNSARSKLPAPSSTPPRPSPRNPSSVPPTVTIRSRRRGVGSTASSSATSLVGDQQTPSQSRHGPSDSRSSISTSTSKHVPRLSSSGVSRLSFGPLPNRNPNHQVEDFNTRPDVPRPSSRTSASSYARSASRASLSSGTRTPMGGRPRSSLGGHGHGRGSSQSVGYSTAEVDELAVEADSRTPSRQSTYGRAEMEAVGFSAIPIPRGIPVPKSRRQSGASVSGRRTSGGNRAVLLEDLGETY</sequence>
<evidence type="ECO:0000256" key="5">
    <source>
        <dbReference type="ARBA" id="ARBA00023054"/>
    </source>
</evidence>
<dbReference type="GO" id="GO:0005871">
    <property type="term" value="C:kinesin complex"/>
    <property type="evidence" value="ECO:0007669"/>
    <property type="project" value="TreeGrafter"/>
</dbReference>
<keyword evidence="6" id="KW-0206">Cytoskeleton</keyword>
<evidence type="ECO:0000256" key="8">
    <source>
        <dbReference type="SAM" id="MobiDB-lite"/>
    </source>
</evidence>
<evidence type="ECO:0000259" key="9">
    <source>
        <dbReference type="Pfam" id="PF04880"/>
    </source>
</evidence>
<dbReference type="SUPFAM" id="SSF57997">
    <property type="entry name" value="Tropomyosin"/>
    <property type="match status" value="1"/>
</dbReference>
<dbReference type="GO" id="GO:0008017">
    <property type="term" value="F:microtubule binding"/>
    <property type="evidence" value="ECO:0007669"/>
    <property type="project" value="InterPro"/>
</dbReference>
<feature type="compositionally biased region" description="Polar residues" evidence="8">
    <location>
        <begin position="213"/>
        <end position="243"/>
    </location>
</feature>
<dbReference type="InterPro" id="IPR033494">
    <property type="entry name" value="NUDE"/>
</dbReference>
<feature type="region of interest" description="Disordered" evidence="8">
    <location>
        <begin position="213"/>
        <end position="328"/>
    </location>
</feature>
<accession>A0AAN6UM47</accession>
<dbReference type="GO" id="GO:0051642">
    <property type="term" value="P:centrosome localization"/>
    <property type="evidence" value="ECO:0007669"/>
    <property type="project" value="TreeGrafter"/>
</dbReference>
<evidence type="ECO:0000256" key="7">
    <source>
        <dbReference type="SAM" id="Coils"/>
    </source>
</evidence>
<proteinExistence type="inferred from homology"/>
<gene>
    <name evidence="10" type="ORF">BT67DRAFT_440942</name>
</gene>
<feature type="region of interest" description="Disordered" evidence="8">
    <location>
        <begin position="569"/>
        <end position="607"/>
    </location>
</feature>